<proteinExistence type="inferred from homology"/>
<dbReference type="AlphaFoldDB" id="A0A2G9YHA5"/>
<evidence type="ECO:0000256" key="2">
    <source>
        <dbReference type="HAMAP-Rule" id="MF_00674"/>
    </source>
</evidence>
<dbReference type="PANTHER" id="PTHR37478">
    <property type="match status" value="1"/>
</dbReference>
<evidence type="ECO:0000313" key="4">
    <source>
        <dbReference type="Proteomes" id="UP000231292"/>
    </source>
</evidence>
<dbReference type="EMBL" id="PCRK01000186">
    <property type="protein sequence ID" value="PIP18610.1"/>
    <property type="molecule type" value="Genomic_DNA"/>
</dbReference>
<evidence type="ECO:0000313" key="3">
    <source>
        <dbReference type="EMBL" id="PIP18610.1"/>
    </source>
</evidence>
<accession>A0A2G9YHA5</accession>
<dbReference type="Proteomes" id="UP000231292">
    <property type="component" value="Unassembled WGS sequence"/>
</dbReference>
<comment type="caution">
    <text evidence="3">The sequence shown here is derived from an EMBL/GenBank/DDBJ whole genome shotgun (WGS) entry which is preliminary data.</text>
</comment>
<dbReference type="PANTHER" id="PTHR37478:SF2">
    <property type="entry name" value="UPF0251 PROTEIN TK0562"/>
    <property type="match status" value="1"/>
</dbReference>
<reference evidence="3 4" key="1">
    <citation type="submission" date="2017-09" db="EMBL/GenBank/DDBJ databases">
        <title>Depth-based differentiation of microbial function through sediment-hosted aquifers and enrichment of novel symbionts in the deep terrestrial subsurface.</title>
        <authorList>
            <person name="Probst A.J."/>
            <person name="Ladd B."/>
            <person name="Jarett J.K."/>
            <person name="Geller-Mcgrath D.E."/>
            <person name="Sieber C.M."/>
            <person name="Emerson J.B."/>
            <person name="Anantharaman K."/>
            <person name="Thomas B.C."/>
            <person name="Malmstrom R."/>
            <person name="Stieglmeier M."/>
            <person name="Klingl A."/>
            <person name="Woyke T."/>
            <person name="Ryan C.M."/>
            <person name="Banfield J.F."/>
        </authorList>
    </citation>
    <scope>NUCLEOTIDE SEQUENCE [LARGE SCALE GENOMIC DNA]</scope>
    <source>
        <strain evidence="3">CG23_combo_of_CG06-09_8_20_14_all_41_10</strain>
    </source>
</reference>
<protein>
    <recommendedName>
        <fullName evidence="2">UPF0251 protein COX41_07255</fullName>
    </recommendedName>
</protein>
<name>A0A2G9YHA5_9BACT</name>
<sequence>MGVWVNARRGWVQPRGRLKKYRIVRLDPKIAHFSPRGKPGRPDELDLSLDEFEALRLADYMGLLQKEAAKSMRISQQTFSRILTKAHKDIAHALVNGNTIKIQGGRYVIISHE</sequence>
<comment type="similarity">
    <text evidence="1 2">Belongs to the UPF0251 family.</text>
</comment>
<dbReference type="InterPro" id="IPR002852">
    <property type="entry name" value="UPF0251"/>
</dbReference>
<dbReference type="HAMAP" id="MF_00674">
    <property type="entry name" value="UPF0251"/>
    <property type="match status" value="1"/>
</dbReference>
<evidence type="ECO:0000256" key="1">
    <source>
        <dbReference type="ARBA" id="ARBA00009350"/>
    </source>
</evidence>
<organism evidence="3 4">
    <name type="scientific">Candidatus Sherwoodlollariibacterium unditelluris</name>
    <dbReference type="NCBI Taxonomy" id="1974757"/>
    <lineage>
        <taxon>Bacteria</taxon>
        <taxon>Pseudomonadati</taxon>
        <taxon>Candidatus Omnitrophota</taxon>
        <taxon>Candidatus Sherwoodlollariibacterium</taxon>
    </lineage>
</organism>
<gene>
    <name evidence="3" type="ORF">COX41_07255</name>
</gene>
<dbReference type="Pfam" id="PF02001">
    <property type="entry name" value="DUF134"/>
    <property type="match status" value="1"/>
</dbReference>